<organism evidence="1 2">
    <name type="scientific">Psychromarinibacter sediminicola</name>
    <dbReference type="NCBI Taxonomy" id="3033385"/>
    <lineage>
        <taxon>Bacteria</taxon>
        <taxon>Pseudomonadati</taxon>
        <taxon>Pseudomonadota</taxon>
        <taxon>Alphaproteobacteria</taxon>
        <taxon>Rhodobacterales</taxon>
        <taxon>Paracoccaceae</taxon>
        <taxon>Psychromarinibacter</taxon>
    </lineage>
</organism>
<reference evidence="1" key="1">
    <citation type="submission" date="2023-03" db="EMBL/GenBank/DDBJ databases">
        <title>Multiphase analysis and comparison of six strains from genera Psychromarinibacter, Lutimaribacter, and Maritimibacter, including a novel species: Psychromarinibacter sediminicola sp. nov.</title>
        <authorList>
            <person name="Wang Y.-H."/>
            <person name="Ye M.-Q."/>
            <person name="Du Z.-J."/>
        </authorList>
    </citation>
    <scope>NUCLEOTIDE SEQUENCE</scope>
    <source>
        <strain evidence="1">C21-152</strain>
    </source>
</reference>
<evidence type="ECO:0000313" key="1">
    <source>
        <dbReference type="EMBL" id="MDF0603177.1"/>
    </source>
</evidence>
<dbReference type="Gene3D" id="1.10.490.110">
    <property type="entry name" value="Uncharacterized conserved protein DUF2267"/>
    <property type="match status" value="1"/>
</dbReference>
<accession>A0AAE3NW21</accession>
<sequence>MPMPHAYRTATRDWQAFLADARERLDLGSDNMAYTAVDGVLQTFRRRLTVAQGLAFADVLPAVLRAIFVYRWRPEAPADWGSRAEQVADAKAVRKDHNLTPDHCIEAVAWALRRHVRQRDLDDVLARIGPEAEAFWAVEGVDPKELERRFP</sequence>
<dbReference type="InterPro" id="IPR038282">
    <property type="entry name" value="DUF2267_sf"/>
</dbReference>
<dbReference type="InterPro" id="IPR018727">
    <property type="entry name" value="DUF2267"/>
</dbReference>
<protein>
    <submittedName>
        <fullName evidence="1">DUF2267 domain-containing protein</fullName>
    </submittedName>
</protein>
<dbReference type="RefSeq" id="WP_275569300.1">
    <property type="nucleotide sequence ID" value="NZ_JARGYC010000079.1"/>
</dbReference>
<name>A0AAE3NW21_9RHOB</name>
<dbReference type="Pfam" id="PF10025">
    <property type="entry name" value="DUF2267"/>
    <property type="match status" value="1"/>
</dbReference>
<dbReference type="Proteomes" id="UP001220964">
    <property type="component" value="Unassembled WGS sequence"/>
</dbReference>
<keyword evidence="2" id="KW-1185">Reference proteome</keyword>
<comment type="caution">
    <text evidence="1">The sequence shown here is derived from an EMBL/GenBank/DDBJ whole genome shotgun (WGS) entry which is preliminary data.</text>
</comment>
<gene>
    <name evidence="1" type="ORF">P1J78_20745</name>
</gene>
<dbReference type="EMBL" id="JARGYC010000079">
    <property type="protein sequence ID" value="MDF0603177.1"/>
    <property type="molecule type" value="Genomic_DNA"/>
</dbReference>
<dbReference type="AlphaFoldDB" id="A0AAE3NW21"/>
<proteinExistence type="predicted"/>
<evidence type="ECO:0000313" key="2">
    <source>
        <dbReference type="Proteomes" id="UP001220964"/>
    </source>
</evidence>